<dbReference type="InterPro" id="IPR048325">
    <property type="entry name" value="ZSWIM3_N"/>
</dbReference>
<evidence type="ECO:0000313" key="2">
    <source>
        <dbReference type="EMBL" id="KAJ1530238.1"/>
    </source>
</evidence>
<accession>A0AAV7XYM9</accession>
<proteinExistence type="predicted"/>
<organism evidence="2 3">
    <name type="scientific">Megalurothrips usitatus</name>
    <name type="common">bean blossom thrips</name>
    <dbReference type="NCBI Taxonomy" id="439358"/>
    <lineage>
        <taxon>Eukaryota</taxon>
        <taxon>Metazoa</taxon>
        <taxon>Ecdysozoa</taxon>
        <taxon>Arthropoda</taxon>
        <taxon>Hexapoda</taxon>
        <taxon>Insecta</taxon>
        <taxon>Pterygota</taxon>
        <taxon>Neoptera</taxon>
        <taxon>Paraneoptera</taxon>
        <taxon>Thysanoptera</taxon>
        <taxon>Terebrantia</taxon>
        <taxon>Thripoidea</taxon>
        <taxon>Thripidae</taxon>
        <taxon>Megalurothrips</taxon>
    </lineage>
</organism>
<dbReference type="Pfam" id="PF21599">
    <property type="entry name" value="ZSWIM3_N"/>
    <property type="match status" value="1"/>
</dbReference>
<feature type="domain" description="ZSWIM3 N-terminal" evidence="1">
    <location>
        <begin position="4"/>
        <end position="115"/>
    </location>
</feature>
<comment type="caution">
    <text evidence="2">The sequence shown here is derived from an EMBL/GenBank/DDBJ whole genome shotgun (WGS) entry which is preliminary data.</text>
</comment>
<evidence type="ECO:0000259" key="1">
    <source>
        <dbReference type="Pfam" id="PF21599"/>
    </source>
</evidence>
<dbReference type="EMBL" id="JAPTSV010000002">
    <property type="protein sequence ID" value="KAJ1530238.1"/>
    <property type="molecule type" value="Genomic_DNA"/>
</dbReference>
<protein>
    <recommendedName>
        <fullName evidence="1">ZSWIM3 N-terminal domain-containing protein</fullName>
    </recommendedName>
</protein>
<gene>
    <name evidence="2" type="ORF">ONE63_005162</name>
</gene>
<dbReference type="InterPro" id="IPR052579">
    <property type="entry name" value="Zinc_finger_SWIM"/>
</dbReference>
<evidence type="ECO:0000313" key="3">
    <source>
        <dbReference type="Proteomes" id="UP001075354"/>
    </source>
</evidence>
<sequence>MAPIQVGQVFKSFEEFEEARKQYEMLNHMKWVTKSSSSISQENKIRAADGRPLMNPNLKHKNIKFICKFGGVARKKSKGLRTHLSTWKIECPAMLHLVAHTTDGLTVEALHETHAGHGLMEEETDVMPENRKLHPDDQSQLNALLDGKVKPSLIKPLLADMKSGAMNARDIANYRAKRQKENRGGRTEDEMLQDTLVDIQEADPSA</sequence>
<keyword evidence="3" id="KW-1185">Reference proteome</keyword>
<name>A0AAV7XYM9_9NEOP</name>
<dbReference type="PANTHER" id="PTHR31569:SF4">
    <property type="entry name" value="SWIM-TYPE DOMAIN-CONTAINING PROTEIN"/>
    <property type="match status" value="1"/>
</dbReference>
<dbReference type="AlphaFoldDB" id="A0AAV7XYM9"/>
<reference evidence="2" key="1">
    <citation type="submission" date="2022-12" db="EMBL/GenBank/DDBJ databases">
        <title>Chromosome-level genome assembly of the bean flower thrips Megalurothrips usitatus.</title>
        <authorList>
            <person name="Ma L."/>
            <person name="Liu Q."/>
            <person name="Li H."/>
            <person name="Cai W."/>
        </authorList>
    </citation>
    <scope>NUCLEOTIDE SEQUENCE</scope>
    <source>
        <strain evidence="2">Cailab_2022a</strain>
    </source>
</reference>
<dbReference type="PANTHER" id="PTHR31569">
    <property type="entry name" value="SWIM-TYPE DOMAIN-CONTAINING PROTEIN"/>
    <property type="match status" value="1"/>
</dbReference>
<dbReference type="Proteomes" id="UP001075354">
    <property type="component" value="Chromosome 2"/>
</dbReference>